<name>A0A918S8C9_9HYPH</name>
<reference evidence="3" key="2">
    <citation type="submission" date="2020-09" db="EMBL/GenBank/DDBJ databases">
        <authorList>
            <person name="Sun Q."/>
            <person name="Kim S."/>
        </authorList>
    </citation>
    <scope>NUCLEOTIDE SEQUENCE</scope>
    <source>
        <strain evidence="3">KCTC 32437</strain>
    </source>
</reference>
<protein>
    <recommendedName>
        <fullName evidence="1">glutathione-specific gamma-glutamylcyclotransferase</fullName>
        <ecNumber evidence="1">4.3.2.7</ecNumber>
    </recommendedName>
</protein>
<evidence type="ECO:0000313" key="3">
    <source>
        <dbReference type="EMBL" id="GHA26018.1"/>
    </source>
</evidence>
<accession>A0A918S8C9</accession>
<dbReference type="CDD" id="cd06661">
    <property type="entry name" value="GGCT_like"/>
    <property type="match status" value="1"/>
</dbReference>
<comment type="caution">
    <text evidence="3">The sequence shown here is derived from an EMBL/GenBank/DDBJ whole genome shotgun (WGS) entry which is preliminary data.</text>
</comment>
<dbReference type="GO" id="GO:0005737">
    <property type="term" value="C:cytoplasm"/>
    <property type="evidence" value="ECO:0007669"/>
    <property type="project" value="TreeGrafter"/>
</dbReference>
<dbReference type="InterPro" id="IPR013024">
    <property type="entry name" value="GGCT-like"/>
</dbReference>
<dbReference type="GO" id="GO:0061928">
    <property type="term" value="F:glutathione specific gamma-glutamylcyclotransferase activity"/>
    <property type="evidence" value="ECO:0007669"/>
    <property type="project" value="UniProtKB-EC"/>
</dbReference>
<dbReference type="EC" id="4.3.2.7" evidence="1"/>
<dbReference type="Gene3D" id="3.10.490.10">
    <property type="entry name" value="Gamma-glutamyl cyclotransferase-like"/>
    <property type="match status" value="1"/>
</dbReference>
<dbReference type="PANTHER" id="PTHR12192">
    <property type="entry name" value="CATION TRANSPORT PROTEIN CHAC-RELATED"/>
    <property type="match status" value="1"/>
</dbReference>
<dbReference type="AlphaFoldDB" id="A0A918S8C9"/>
<sequence length="190" mass="21012">MTTGTTSRTQVRWVFGYGSLIWNPGFQFVEQQQALLNGAHRSLCIHSHRHRGTVEQPGLVFGLARGGSCRGMAFAVADDDWAEVREYLREREQVTGVYREAWRPLRLADGNTVEGLAFLVDVKHEQYAGRLPLESQLKIVSGAIGASGPNVDYVLNTAEHLRALGIADKRVQDLARMLEGQPGNRLTAAL</sequence>
<keyword evidence="4" id="KW-1185">Reference proteome</keyword>
<evidence type="ECO:0000256" key="2">
    <source>
        <dbReference type="ARBA" id="ARBA00023239"/>
    </source>
</evidence>
<keyword evidence="2" id="KW-0456">Lyase</keyword>
<evidence type="ECO:0000256" key="1">
    <source>
        <dbReference type="ARBA" id="ARBA00012344"/>
    </source>
</evidence>
<dbReference type="Pfam" id="PF04752">
    <property type="entry name" value="ChaC"/>
    <property type="match status" value="1"/>
</dbReference>
<gene>
    <name evidence="3" type="ORF">GCM10007989_22160</name>
</gene>
<proteinExistence type="predicted"/>
<evidence type="ECO:0000313" key="4">
    <source>
        <dbReference type="Proteomes" id="UP000646579"/>
    </source>
</evidence>
<dbReference type="InterPro" id="IPR036568">
    <property type="entry name" value="GGCT-like_sf"/>
</dbReference>
<reference evidence="3" key="1">
    <citation type="journal article" date="2014" name="Int. J. Syst. Evol. Microbiol.">
        <title>Complete genome sequence of Corynebacterium casei LMG S-19264T (=DSM 44701T), isolated from a smear-ripened cheese.</title>
        <authorList>
            <consortium name="US DOE Joint Genome Institute (JGI-PGF)"/>
            <person name="Walter F."/>
            <person name="Albersmeier A."/>
            <person name="Kalinowski J."/>
            <person name="Ruckert C."/>
        </authorList>
    </citation>
    <scope>NUCLEOTIDE SEQUENCE</scope>
    <source>
        <strain evidence="3">KCTC 32437</strain>
    </source>
</reference>
<dbReference type="EMBL" id="BMZE01000002">
    <property type="protein sequence ID" value="GHA26018.1"/>
    <property type="molecule type" value="Genomic_DNA"/>
</dbReference>
<organism evidence="3 4">
    <name type="scientific">Devosia pacifica</name>
    <dbReference type="NCBI Taxonomy" id="1335967"/>
    <lineage>
        <taxon>Bacteria</taxon>
        <taxon>Pseudomonadati</taxon>
        <taxon>Pseudomonadota</taxon>
        <taxon>Alphaproteobacteria</taxon>
        <taxon>Hyphomicrobiales</taxon>
        <taxon>Devosiaceae</taxon>
        <taxon>Devosia</taxon>
    </lineage>
</organism>
<dbReference type="GO" id="GO:0006751">
    <property type="term" value="P:glutathione catabolic process"/>
    <property type="evidence" value="ECO:0007669"/>
    <property type="project" value="InterPro"/>
</dbReference>
<dbReference type="RefSeq" id="WP_189425737.1">
    <property type="nucleotide sequence ID" value="NZ_BMZE01000002.1"/>
</dbReference>
<dbReference type="PANTHER" id="PTHR12192:SF2">
    <property type="entry name" value="GLUTATHIONE-SPECIFIC GAMMA-GLUTAMYLCYCLOTRANSFERASE 2"/>
    <property type="match status" value="1"/>
</dbReference>
<dbReference type="InterPro" id="IPR006840">
    <property type="entry name" value="ChaC"/>
</dbReference>
<dbReference type="SUPFAM" id="SSF110857">
    <property type="entry name" value="Gamma-glutamyl cyclotransferase-like"/>
    <property type="match status" value="1"/>
</dbReference>
<dbReference type="Proteomes" id="UP000646579">
    <property type="component" value="Unassembled WGS sequence"/>
</dbReference>